<keyword evidence="12" id="KW-1185">Reference proteome</keyword>
<dbReference type="Gene3D" id="1.20.120.920">
    <property type="entry name" value="CRISPR-associated endonuclease Cas1, C-terminal domain"/>
    <property type="match status" value="1"/>
</dbReference>
<dbReference type="InterPro" id="IPR002729">
    <property type="entry name" value="CRISPR-assoc_Cas1"/>
</dbReference>
<dbReference type="GO" id="GO:0051607">
    <property type="term" value="P:defense response to virus"/>
    <property type="evidence" value="ECO:0007669"/>
    <property type="project" value="UniProtKB-UniRule"/>
</dbReference>
<dbReference type="NCBIfam" id="TIGR03639">
    <property type="entry name" value="cas1_NMENI"/>
    <property type="match status" value="1"/>
</dbReference>
<dbReference type="InterPro" id="IPR042206">
    <property type="entry name" value="CRISPR-assoc_Cas1_C"/>
</dbReference>
<evidence type="ECO:0000313" key="12">
    <source>
        <dbReference type="Proteomes" id="UP000253517"/>
    </source>
</evidence>
<proteinExistence type="inferred from homology"/>
<comment type="subunit">
    <text evidence="9 10">Homodimer, forms a heterotetramer with a Cas2 homodimer.</text>
</comment>
<comment type="similarity">
    <text evidence="10">Belongs to the CRISPR-associated endonuclease Cas1 family.</text>
</comment>
<dbReference type="NCBIfam" id="TIGR00287">
    <property type="entry name" value="cas1"/>
    <property type="match status" value="1"/>
</dbReference>
<dbReference type="Gene3D" id="3.100.10.20">
    <property type="entry name" value="CRISPR-associated endonuclease Cas1, N-terminal domain"/>
    <property type="match status" value="1"/>
</dbReference>
<dbReference type="GO" id="GO:0016787">
    <property type="term" value="F:hydrolase activity"/>
    <property type="evidence" value="ECO:0007669"/>
    <property type="project" value="UniProtKB-KW"/>
</dbReference>
<feature type="binding site" evidence="10">
    <location>
        <position position="223"/>
    </location>
    <ligand>
        <name>Mn(2+)</name>
        <dbReference type="ChEBI" id="CHEBI:29035"/>
    </ligand>
</feature>
<dbReference type="GO" id="GO:0004520">
    <property type="term" value="F:DNA endonuclease activity"/>
    <property type="evidence" value="ECO:0007669"/>
    <property type="project" value="InterPro"/>
</dbReference>
<dbReference type="AlphaFoldDB" id="A0A369A677"/>
<dbReference type="GO" id="GO:0043571">
    <property type="term" value="P:maintenance of CRISPR repeat elements"/>
    <property type="evidence" value="ECO:0007669"/>
    <property type="project" value="UniProtKB-UniRule"/>
</dbReference>
<name>A0A369A677_9FLAO</name>
<dbReference type="RefSeq" id="WP_037360984.1">
    <property type="nucleotide sequence ID" value="NZ_BHZF01000001.1"/>
</dbReference>
<dbReference type="PANTHER" id="PTHR34353">
    <property type="entry name" value="CRISPR-ASSOCIATED ENDONUCLEASE CAS1 1"/>
    <property type="match status" value="1"/>
</dbReference>
<sequence>MIKKTLFFSKPAHLHQQYKQLIIELKQEGTRHQVPIEDIGIVVLENQQITITQSVIASLLENNACVLWCDEKHMPSGLLLSMAHNHTYTEKVRFQLEASEPLKKNLWKQTVTAKIRNQASLLRQLGLEYKPLQRWSTEVSSGDKENIEAKAASFYWEKIFTYLNTRTTRHRHGPPPNNLLNYGYAILRAVIARNLVASGCLLMVGIYHRNKYNPYCLADDIMEPYRPFIDRLIIDFVSRLGQIPETLTPAHKKELLSIPAIDVIIDSQKSPLMVGSQRTTSSLVACFKGESKKILYPNLE</sequence>
<evidence type="ECO:0000313" key="11">
    <source>
        <dbReference type="EMBL" id="RCX04850.1"/>
    </source>
</evidence>
<feature type="binding site" evidence="10">
    <location>
        <position position="208"/>
    </location>
    <ligand>
        <name>Mn(2+)</name>
        <dbReference type="ChEBI" id="CHEBI:29035"/>
    </ligand>
</feature>
<evidence type="ECO:0000256" key="6">
    <source>
        <dbReference type="ARBA" id="ARBA00023118"/>
    </source>
</evidence>
<gene>
    <name evidence="10" type="primary">cas1</name>
    <name evidence="11" type="ORF">DES35_101120</name>
</gene>
<reference evidence="11 12" key="1">
    <citation type="submission" date="2018-07" db="EMBL/GenBank/DDBJ databases">
        <title>Genomic Encyclopedia of Type Strains, Phase IV (KMG-IV): sequencing the most valuable type-strain genomes for metagenomic binning, comparative biology and taxonomic classification.</title>
        <authorList>
            <person name="Goeker M."/>
        </authorList>
    </citation>
    <scope>NUCLEOTIDE SEQUENCE [LARGE SCALE GENOMIC DNA]</scope>
    <source>
        <strain evidence="11 12">DSM 21410</strain>
    </source>
</reference>
<keyword evidence="7 10" id="KW-0238">DNA-binding</keyword>
<feature type="binding site" evidence="10">
    <location>
        <position position="148"/>
    </location>
    <ligand>
        <name>Mn(2+)</name>
        <dbReference type="ChEBI" id="CHEBI:29035"/>
    </ligand>
</feature>
<dbReference type="InterPro" id="IPR050646">
    <property type="entry name" value="Cas1"/>
</dbReference>
<evidence type="ECO:0000256" key="9">
    <source>
        <dbReference type="ARBA" id="ARBA00038592"/>
    </source>
</evidence>
<evidence type="ECO:0000256" key="10">
    <source>
        <dbReference type="HAMAP-Rule" id="MF_01470"/>
    </source>
</evidence>
<dbReference type="Proteomes" id="UP000253517">
    <property type="component" value="Unassembled WGS sequence"/>
</dbReference>
<evidence type="ECO:0000256" key="1">
    <source>
        <dbReference type="ARBA" id="ARBA00022722"/>
    </source>
</evidence>
<dbReference type="Pfam" id="PF01867">
    <property type="entry name" value="Cas_Cas1"/>
    <property type="match status" value="1"/>
</dbReference>
<evidence type="ECO:0000256" key="7">
    <source>
        <dbReference type="ARBA" id="ARBA00023125"/>
    </source>
</evidence>
<dbReference type="PANTHER" id="PTHR34353:SF2">
    <property type="entry name" value="CRISPR-ASSOCIATED ENDONUCLEASE CAS1 1"/>
    <property type="match status" value="1"/>
</dbReference>
<dbReference type="GO" id="GO:0003677">
    <property type="term" value="F:DNA binding"/>
    <property type="evidence" value="ECO:0007669"/>
    <property type="project" value="UniProtKB-KW"/>
</dbReference>
<comment type="caution">
    <text evidence="11">The sequence shown here is derived from an EMBL/GenBank/DDBJ whole genome shotgun (WGS) entry which is preliminary data.</text>
</comment>
<accession>A0A369A677</accession>
<dbReference type="GO" id="GO:0046872">
    <property type="term" value="F:metal ion binding"/>
    <property type="evidence" value="ECO:0007669"/>
    <property type="project" value="UniProtKB-UniRule"/>
</dbReference>
<evidence type="ECO:0000256" key="4">
    <source>
        <dbReference type="ARBA" id="ARBA00022801"/>
    </source>
</evidence>
<organism evidence="11 12">
    <name type="scientific">Schleiferia thermophila</name>
    <dbReference type="NCBI Taxonomy" id="884107"/>
    <lineage>
        <taxon>Bacteria</taxon>
        <taxon>Pseudomonadati</taxon>
        <taxon>Bacteroidota</taxon>
        <taxon>Flavobacteriia</taxon>
        <taxon>Flavobacteriales</taxon>
        <taxon>Schleiferiaceae</taxon>
        <taxon>Schleiferia</taxon>
    </lineage>
</organism>
<comment type="function">
    <text evidence="10">CRISPR (clustered regularly interspaced short palindromic repeat), is an adaptive immune system that provides protection against mobile genetic elements (viruses, transposable elements and conjugative plasmids). CRISPR clusters contain spacers, sequences complementary to antecedent mobile elements, and target invading nucleic acids. CRISPR clusters are transcribed and processed into CRISPR RNA (crRNA). Acts as a dsDNA endonuclease. Involved in the integration of spacer DNA into the CRISPR cassette.</text>
</comment>
<dbReference type="EC" id="3.1.-.-" evidence="10"/>
<keyword evidence="4 10" id="KW-0378">Hydrolase</keyword>
<dbReference type="EMBL" id="QPJS01000001">
    <property type="protein sequence ID" value="RCX04850.1"/>
    <property type="molecule type" value="Genomic_DNA"/>
</dbReference>
<keyword evidence="6 10" id="KW-0051">Antiviral defense</keyword>
<evidence type="ECO:0000256" key="5">
    <source>
        <dbReference type="ARBA" id="ARBA00022842"/>
    </source>
</evidence>
<keyword evidence="3 10" id="KW-0255">Endonuclease</keyword>
<comment type="cofactor">
    <cofactor evidence="10">
        <name>Mg(2+)</name>
        <dbReference type="ChEBI" id="CHEBI:18420"/>
    </cofactor>
    <cofactor evidence="10">
        <name>Mn(2+)</name>
        <dbReference type="ChEBI" id="CHEBI:29035"/>
    </cofactor>
</comment>
<dbReference type="InterPro" id="IPR019855">
    <property type="entry name" value="CRISPR-assoc_Cas1_NMENI"/>
</dbReference>
<dbReference type="HAMAP" id="MF_01470">
    <property type="entry name" value="Cas1"/>
    <property type="match status" value="1"/>
</dbReference>
<keyword evidence="5 10" id="KW-0460">Magnesium</keyword>
<evidence type="ECO:0000256" key="3">
    <source>
        <dbReference type="ARBA" id="ARBA00022759"/>
    </source>
</evidence>
<dbReference type="InterPro" id="IPR042211">
    <property type="entry name" value="CRISPR-assoc_Cas1_N"/>
</dbReference>
<evidence type="ECO:0000256" key="2">
    <source>
        <dbReference type="ARBA" id="ARBA00022723"/>
    </source>
</evidence>
<evidence type="ECO:0000256" key="8">
    <source>
        <dbReference type="ARBA" id="ARBA00023211"/>
    </source>
</evidence>
<protein>
    <recommendedName>
        <fullName evidence="10">CRISPR-associated endonuclease Cas1</fullName>
        <ecNumber evidence="10">3.1.-.-</ecNumber>
    </recommendedName>
</protein>
<keyword evidence="8 10" id="KW-0464">Manganese</keyword>
<keyword evidence="2 10" id="KW-0479">Metal-binding</keyword>
<keyword evidence="1 10" id="KW-0540">Nuclease</keyword>